<evidence type="ECO:0000313" key="2">
    <source>
        <dbReference type="Proteomes" id="UP001234178"/>
    </source>
</evidence>
<dbReference type="Proteomes" id="UP001234178">
    <property type="component" value="Unassembled WGS sequence"/>
</dbReference>
<comment type="caution">
    <text evidence="1">The sequence shown here is derived from an EMBL/GenBank/DDBJ whole genome shotgun (WGS) entry which is preliminary data.</text>
</comment>
<keyword evidence="2" id="KW-1185">Reference proteome</keyword>
<evidence type="ECO:0000313" key="1">
    <source>
        <dbReference type="EMBL" id="KAK4030601.1"/>
    </source>
</evidence>
<gene>
    <name evidence="1" type="ORF">OUZ56_023861</name>
</gene>
<proteinExistence type="predicted"/>
<accession>A0ABR0AZR6</accession>
<reference evidence="1 2" key="1">
    <citation type="journal article" date="2023" name="Nucleic Acids Res.">
        <title>The hologenome of Daphnia magna reveals possible DNA methylation and microbiome-mediated evolution of the host genome.</title>
        <authorList>
            <person name="Chaturvedi A."/>
            <person name="Li X."/>
            <person name="Dhandapani V."/>
            <person name="Marshall H."/>
            <person name="Kissane S."/>
            <person name="Cuenca-Cambronero M."/>
            <person name="Asole G."/>
            <person name="Calvet F."/>
            <person name="Ruiz-Romero M."/>
            <person name="Marangio P."/>
            <person name="Guigo R."/>
            <person name="Rago D."/>
            <person name="Mirbahai L."/>
            <person name="Eastwood N."/>
            <person name="Colbourne J.K."/>
            <person name="Zhou J."/>
            <person name="Mallon E."/>
            <person name="Orsini L."/>
        </authorList>
    </citation>
    <scope>NUCLEOTIDE SEQUENCE [LARGE SCALE GENOMIC DNA]</scope>
    <source>
        <strain evidence="1">LRV0_1</strain>
    </source>
</reference>
<sequence>MKRKQCMVYSWPCPSDKLARWVSDWRSRVESRSHGQLPHCFVTITGATLRTLNSQGSTSLAKWIVTGIKDEKVKACREAFKPTLKRKSEFLVNPTLDESIYLRLKASKTPTLLIPT</sequence>
<name>A0ABR0AZR6_9CRUS</name>
<dbReference type="EMBL" id="JAOYFB010000039">
    <property type="protein sequence ID" value="KAK4030601.1"/>
    <property type="molecule type" value="Genomic_DNA"/>
</dbReference>
<organism evidence="1 2">
    <name type="scientific">Daphnia magna</name>
    <dbReference type="NCBI Taxonomy" id="35525"/>
    <lineage>
        <taxon>Eukaryota</taxon>
        <taxon>Metazoa</taxon>
        <taxon>Ecdysozoa</taxon>
        <taxon>Arthropoda</taxon>
        <taxon>Crustacea</taxon>
        <taxon>Branchiopoda</taxon>
        <taxon>Diplostraca</taxon>
        <taxon>Cladocera</taxon>
        <taxon>Anomopoda</taxon>
        <taxon>Daphniidae</taxon>
        <taxon>Daphnia</taxon>
    </lineage>
</organism>
<protein>
    <submittedName>
        <fullName evidence="1">Uncharacterized protein</fullName>
    </submittedName>
</protein>